<dbReference type="SMART" id="SM00606">
    <property type="entry name" value="CBD_IV"/>
    <property type="match status" value="1"/>
</dbReference>
<feature type="transmembrane region" description="Helical" evidence="3">
    <location>
        <begin position="12"/>
        <end position="35"/>
    </location>
</feature>
<dbReference type="CDD" id="cd04084">
    <property type="entry name" value="CBM6_xylanase-like"/>
    <property type="match status" value="1"/>
</dbReference>
<dbReference type="InterPro" id="IPR006584">
    <property type="entry name" value="Cellulose-bd_IV"/>
</dbReference>
<accession>A0ABQ3XBL6</accession>
<comment type="caution">
    <text evidence="5">The sequence shown here is derived from an EMBL/GenBank/DDBJ whole genome shotgun (WGS) entry which is preliminary data.</text>
</comment>
<dbReference type="EMBL" id="BOMG01000054">
    <property type="protein sequence ID" value="GID55902.1"/>
    <property type="molecule type" value="Genomic_DNA"/>
</dbReference>
<dbReference type="Proteomes" id="UP000612282">
    <property type="component" value="Unassembled WGS sequence"/>
</dbReference>
<feature type="compositionally biased region" description="Low complexity" evidence="2">
    <location>
        <begin position="77"/>
        <end position="125"/>
    </location>
</feature>
<keyword evidence="1" id="KW-0732">Signal</keyword>
<dbReference type="SUPFAM" id="SSF49785">
    <property type="entry name" value="Galactose-binding domain-like"/>
    <property type="match status" value="1"/>
</dbReference>
<dbReference type="PROSITE" id="PS51175">
    <property type="entry name" value="CBM6"/>
    <property type="match status" value="1"/>
</dbReference>
<feature type="domain" description="CBM6" evidence="4">
    <location>
        <begin position="134"/>
        <end position="262"/>
    </location>
</feature>
<sequence length="263" mass="26117">MWRLSGGSVLAAAPWVVIFSGVLALAVLLAVTLWATLRPDPDVARNAGGAEIFTPARPGAVASGSPAVSPPPPRPPAGDAAAGPSARGAVSPAAPAATGTTTAGASPAKSTAATTKPATAATTATATPARDAFAVIRATSSDARKGVAVMAGDEGGTALGPIGPGDWIRYDDVDFGASGPVDFVARLSSGLTGGGSGLVQIRLGSTGATPIGDFAVDNTGGWQSWRSVPGNVSRPTGVHDVYLTFTSAQPSDFVAISWFTFRH</sequence>
<dbReference type="InterPro" id="IPR008979">
    <property type="entry name" value="Galactose-bd-like_sf"/>
</dbReference>
<reference evidence="5 6" key="1">
    <citation type="submission" date="2021-01" db="EMBL/GenBank/DDBJ databases">
        <title>Whole genome shotgun sequence of Actinoplanes couchii NBRC 106145.</title>
        <authorList>
            <person name="Komaki H."/>
            <person name="Tamura T."/>
        </authorList>
    </citation>
    <scope>NUCLEOTIDE SEQUENCE [LARGE SCALE GENOMIC DNA]</scope>
    <source>
        <strain evidence="5 6">NBRC 106145</strain>
    </source>
</reference>
<evidence type="ECO:0000256" key="2">
    <source>
        <dbReference type="SAM" id="MobiDB-lite"/>
    </source>
</evidence>
<keyword evidence="6" id="KW-1185">Reference proteome</keyword>
<dbReference type="Gene3D" id="2.60.120.260">
    <property type="entry name" value="Galactose-binding domain-like"/>
    <property type="match status" value="1"/>
</dbReference>
<dbReference type="InterPro" id="IPR005084">
    <property type="entry name" value="CBM6"/>
</dbReference>
<evidence type="ECO:0000259" key="4">
    <source>
        <dbReference type="PROSITE" id="PS51175"/>
    </source>
</evidence>
<dbReference type="Pfam" id="PF03422">
    <property type="entry name" value="CBM_6"/>
    <property type="match status" value="1"/>
</dbReference>
<keyword evidence="3" id="KW-1133">Transmembrane helix</keyword>
<feature type="region of interest" description="Disordered" evidence="2">
    <location>
        <begin position="54"/>
        <end position="125"/>
    </location>
</feature>
<evidence type="ECO:0000256" key="1">
    <source>
        <dbReference type="ARBA" id="ARBA00022729"/>
    </source>
</evidence>
<keyword evidence="3" id="KW-0812">Transmembrane</keyword>
<evidence type="ECO:0000256" key="3">
    <source>
        <dbReference type="SAM" id="Phobius"/>
    </source>
</evidence>
<gene>
    <name evidence="5" type="ORF">Aco03nite_043060</name>
</gene>
<evidence type="ECO:0000313" key="5">
    <source>
        <dbReference type="EMBL" id="GID55902.1"/>
    </source>
</evidence>
<feature type="compositionally biased region" description="Low complexity" evidence="2">
    <location>
        <begin position="58"/>
        <end position="67"/>
    </location>
</feature>
<keyword evidence="3" id="KW-0472">Membrane</keyword>
<proteinExistence type="predicted"/>
<name>A0ABQ3XBL6_9ACTN</name>
<protein>
    <recommendedName>
        <fullName evidence="4">CBM6 domain-containing protein</fullName>
    </recommendedName>
</protein>
<evidence type="ECO:0000313" key="6">
    <source>
        <dbReference type="Proteomes" id="UP000612282"/>
    </source>
</evidence>
<organism evidence="5 6">
    <name type="scientific">Actinoplanes couchii</name>
    <dbReference type="NCBI Taxonomy" id="403638"/>
    <lineage>
        <taxon>Bacteria</taxon>
        <taxon>Bacillati</taxon>
        <taxon>Actinomycetota</taxon>
        <taxon>Actinomycetes</taxon>
        <taxon>Micromonosporales</taxon>
        <taxon>Micromonosporaceae</taxon>
        <taxon>Actinoplanes</taxon>
    </lineage>
</organism>